<dbReference type="PANTHER" id="PTHR15427:SF29">
    <property type="entry name" value="COMPLEMENT C1Q SUBCOMPONENT SUBUNIT C"/>
    <property type="match status" value="1"/>
</dbReference>
<evidence type="ECO:0000256" key="3">
    <source>
        <dbReference type="ARBA" id="ARBA00022729"/>
    </source>
</evidence>
<comment type="subcellular location">
    <subcellularLocation>
        <location evidence="1">Secreted</location>
    </subcellularLocation>
</comment>
<dbReference type="InterPro" id="IPR001073">
    <property type="entry name" value="C1q_dom"/>
</dbReference>
<feature type="compositionally biased region" description="Polar residues" evidence="6">
    <location>
        <begin position="252"/>
        <end position="263"/>
    </location>
</feature>
<gene>
    <name evidence="8" type="ORF">UY3_00686</name>
</gene>
<evidence type="ECO:0000259" key="7">
    <source>
        <dbReference type="PROSITE" id="PS50871"/>
    </source>
</evidence>
<keyword evidence="4" id="KW-0176">Collagen</keyword>
<feature type="compositionally biased region" description="Basic and acidic residues" evidence="6">
    <location>
        <begin position="180"/>
        <end position="190"/>
    </location>
</feature>
<dbReference type="Pfam" id="PF01391">
    <property type="entry name" value="Collagen"/>
    <property type="match status" value="1"/>
</dbReference>
<dbReference type="Gene3D" id="2.60.120.40">
    <property type="match status" value="1"/>
</dbReference>
<dbReference type="AlphaFoldDB" id="M7C1N4"/>
<sequence>MEVRICLWISHEHCTLPLVLLLALAPLGLVLPALPLGGQAHDEVGSTGAAFSAARHCGKRLLRRNVQDRDVKLGQGPSEGAGLSKRPVLDSFSHQLPPGWCCSQSSDKPASSPTTAEPSGERRSQRPAPERTMIVKNVWEPVGLGLALLFLALETTVTGNASPSCYGTPGLPGTPGMPGKDGRDGLKGVKGEPGIPAIPGTRGPKGQKGEPGSPGLQGKTGPMGPSGIRGEPGEQGQPGGPGMAGNYKQKHQSAFSVVRQTGQHPDKNAPVVFNHAITNPAQDYNTTSGKFTCRVPGLYYFVFHTSQTANLCVNMYKNRQKVASFCDHMSNSKQVSSGGLLLHMDAGHQLWLAVNDYNGMVGIAGSDSVFSGFLVFPD</sequence>
<proteinExistence type="predicted"/>
<evidence type="ECO:0000256" key="2">
    <source>
        <dbReference type="ARBA" id="ARBA00022525"/>
    </source>
</evidence>
<feature type="region of interest" description="Disordered" evidence="6">
    <location>
        <begin position="160"/>
        <end position="264"/>
    </location>
</feature>
<evidence type="ECO:0000256" key="6">
    <source>
        <dbReference type="SAM" id="MobiDB-lite"/>
    </source>
</evidence>
<keyword evidence="5" id="KW-0379">Hydroxylation</keyword>
<dbReference type="InterPro" id="IPR050392">
    <property type="entry name" value="Collagen/C1q_domain"/>
</dbReference>
<evidence type="ECO:0000256" key="5">
    <source>
        <dbReference type="ARBA" id="ARBA00023278"/>
    </source>
</evidence>
<name>M7C1N4_CHEMY</name>
<dbReference type="PROSITE" id="PS50871">
    <property type="entry name" value="C1Q"/>
    <property type="match status" value="1"/>
</dbReference>
<dbReference type="STRING" id="8469.M7C1N4"/>
<evidence type="ECO:0000256" key="4">
    <source>
        <dbReference type="ARBA" id="ARBA00023119"/>
    </source>
</evidence>
<dbReference type="Proteomes" id="UP000031443">
    <property type="component" value="Unassembled WGS sequence"/>
</dbReference>
<organism evidence="8 9">
    <name type="scientific">Chelonia mydas</name>
    <name type="common">Green sea-turtle</name>
    <name type="synonym">Chelonia agassizi</name>
    <dbReference type="NCBI Taxonomy" id="8469"/>
    <lineage>
        <taxon>Eukaryota</taxon>
        <taxon>Metazoa</taxon>
        <taxon>Chordata</taxon>
        <taxon>Craniata</taxon>
        <taxon>Vertebrata</taxon>
        <taxon>Euteleostomi</taxon>
        <taxon>Archelosauria</taxon>
        <taxon>Testudinata</taxon>
        <taxon>Testudines</taxon>
        <taxon>Cryptodira</taxon>
        <taxon>Durocryptodira</taxon>
        <taxon>Americhelydia</taxon>
        <taxon>Chelonioidea</taxon>
        <taxon>Cheloniidae</taxon>
        <taxon>Chelonia</taxon>
    </lineage>
</organism>
<dbReference type="GO" id="GO:0005576">
    <property type="term" value="C:extracellular region"/>
    <property type="evidence" value="ECO:0007669"/>
    <property type="project" value="UniProtKB-SubCell"/>
</dbReference>
<dbReference type="eggNOG" id="ENOG502RZM2">
    <property type="taxonomic scope" value="Eukaryota"/>
</dbReference>
<protein>
    <submittedName>
        <fullName evidence="8">Complement C1q subcomponent subunit C</fullName>
    </submittedName>
</protein>
<evidence type="ECO:0000256" key="1">
    <source>
        <dbReference type="ARBA" id="ARBA00004613"/>
    </source>
</evidence>
<dbReference type="InterPro" id="IPR008160">
    <property type="entry name" value="Collagen"/>
</dbReference>
<keyword evidence="3" id="KW-0732">Signal</keyword>
<dbReference type="InterPro" id="IPR008983">
    <property type="entry name" value="Tumour_necrosis_fac-like_dom"/>
</dbReference>
<feature type="compositionally biased region" description="Polar residues" evidence="6">
    <location>
        <begin position="102"/>
        <end position="117"/>
    </location>
</feature>
<dbReference type="FunFam" id="2.60.120.40:FF:000001">
    <property type="entry name" value="Complement C1q B chain"/>
    <property type="match status" value="1"/>
</dbReference>
<dbReference type="GO" id="GO:0005581">
    <property type="term" value="C:collagen trimer"/>
    <property type="evidence" value="ECO:0007669"/>
    <property type="project" value="UniProtKB-KW"/>
</dbReference>
<reference evidence="9" key="1">
    <citation type="journal article" date="2013" name="Nat. Genet.">
        <title>The draft genomes of soft-shell turtle and green sea turtle yield insights into the development and evolution of the turtle-specific body plan.</title>
        <authorList>
            <person name="Wang Z."/>
            <person name="Pascual-Anaya J."/>
            <person name="Zadissa A."/>
            <person name="Li W."/>
            <person name="Niimura Y."/>
            <person name="Huang Z."/>
            <person name="Li C."/>
            <person name="White S."/>
            <person name="Xiong Z."/>
            <person name="Fang D."/>
            <person name="Wang B."/>
            <person name="Ming Y."/>
            <person name="Chen Y."/>
            <person name="Zheng Y."/>
            <person name="Kuraku S."/>
            <person name="Pignatelli M."/>
            <person name="Herrero J."/>
            <person name="Beal K."/>
            <person name="Nozawa M."/>
            <person name="Li Q."/>
            <person name="Wang J."/>
            <person name="Zhang H."/>
            <person name="Yu L."/>
            <person name="Shigenobu S."/>
            <person name="Wang J."/>
            <person name="Liu J."/>
            <person name="Flicek P."/>
            <person name="Searle S."/>
            <person name="Wang J."/>
            <person name="Kuratani S."/>
            <person name="Yin Y."/>
            <person name="Aken B."/>
            <person name="Zhang G."/>
            <person name="Irie N."/>
        </authorList>
    </citation>
    <scope>NUCLEOTIDE SEQUENCE [LARGE SCALE GENOMIC DNA]</scope>
</reference>
<feature type="domain" description="C1q" evidence="7">
    <location>
        <begin position="248"/>
        <end position="378"/>
    </location>
</feature>
<keyword evidence="9" id="KW-1185">Reference proteome</keyword>
<evidence type="ECO:0000313" key="8">
    <source>
        <dbReference type="EMBL" id="EMP42095.1"/>
    </source>
</evidence>
<dbReference type="Pfam" id="PF00386">
    <property type="entry name" value="C1q"/>
    <property type="match status" value="1"/>
</dbReference>
<dbReference type="SUPFAM" id="SSF49842">
    <property type="entry name" value="TNF-like"/>
    <property type="match status" value="1"/>
</dbReference>
<dbReference type="EMBL" id="KB478633">
    <property type="protein sequence ID" value="EMP42095.1"/>
    <property type="molecule type" value="Genomic_DNA"/>
</dbReference>
<feature type="region of interest" description="Disordered" evidence="6">
    <location>
        <begin position="102"/>
        <end position="129"/>
    </location>
</feature>
<keyword evidence="2" id="KW-0964">Secreted</keyword>
<evidence type="ECO:0000313" key="9">
    <source>
        <dbReference type="Proteomes" id="UP000031443"/>
    </source>
</evidence>
<dbReference type="SMART" id="SM00110">
    <property type="entry name" value="C1Q"/>
    <property type="match status" value="1"/>
</dbReference>
<dbReference type="PANTHER" id="PTHR15427">
    <property type="entry name" value="EMILIN ELASTIN MICROFIBRIL INTERFACE-LOCATED PROTEIN ELASTIN MICROFIBRIL INTERFACER"/>
    <property type="match status" value="1"/>
</dbReference>
<accession>M7C1N4</accession>
<dbReference type="PRINTS" id="PR00007">
    <property type="entry name" value="COMPLEMNTC1Q"/>
</dbReference>